<dbReference type="STRING" id="1324314.BVG16_13645"/>
<dbReference type="GO" id="GO:0006260">
    <property type="term" value="P:DNA replication"/>
    <property type="evidence" value="ECO:0007669"/>
    <property type="project" value="InterPro"/>
</dbReference>
<feature type="domain" description="Bacteriophage lambda Replication protein O N-terminal" evidence="1">
    <location>
        <begin position="5"/>
        <end position="98"/>
    </location>
</feature>
<evidence type="ECO:0000313" key="3">
    <source>
        <dbReference type="Proteomes" id="UP000190188"/>
    </source>
</evidence>
<gene>
    <name evidence="2" type="ORF">BVG16_13645</name>
</gene>
<evidence type="ECO:0000259" key="1">
    <source>
        <dbReference type="Pfam" id="PF04492"/>
    </source>
</evidence>
<name>A0A1T2XCZ9_9BACL</name>
<dbReference type="OrthoDB" id="1821976at2"/>
<dbReference type="EMBL" id="MSZX01000005">
    <property type="protein sequence ID" value="OPA77493.1"/>
    <property type="molecule type" value="Genomic_DNA"/>
</dbReference>
<dbReference type="InterPro" id="IPR006497">
    <property type="entry name" value="Phage_lambda_VrpO_N"/>
</dbReference>
<dbReference type="Gene3D" id="1.10.10.10">
    <property type="entry name" value="Winged helix-like DNA-binding domain superfamily/Winged helix DNA-binding domain"/>
    <property type="match status" value="1"/>
</dbReference>
<dbReference type="Pfam" id="PF04492">
    <property type="entry name" value="Phage_rep_O"/>
    <property type="match status" value="1"/>
</dbReference>
<evidence type="ECO:0000313" key="2">
    <source>
        <dbReference type="EMBL" id="OPA77493.1"/>
    </source>
</evidence>
<accession>A0A1T2XCZ9</accession>
<dbReference type="RefSeq" id="WP_078499234.1">
    <property type="nucleotide sequence ID" value="NZ_MSZX01000005.1"/>
</dbReference>
<comment type="caution">
    <text evidence="2">The sequence shown here is derived from an EMBL/GenBank/DDBJ whole genome shotgun (WGS) entry which is preliminary data.</text>
</comment>
<dbReference type="InterPro" id="IPR036388">
    <property type="entry name" value="WH-like_DNA-bd_sf"/>
</dbReference>
<organism evidence="2 3">
    <name type="scientific">Paenibacillus selenitireducens</name>
    <dbReference type="NCBI Taxonomy" id="1324314"/>
    <lineage>
        <taxon>Bacteria</taxon>
        <taxon>Bacillati</taxon>
        <taxon>Bacillota</taxon>
        <taxon>Bacilli</taxon>
        <taxon>Bacillales</taxon>
        <taxon>Paenibacillaceae</taxon>
        <taxon>Paenibacillus</taxon>
    </lineage>
</organism>
<sequence length="315" mass="36589">MASPQLGNGFVSIANELWDEIISRDFSKRQKEILLLILRLSYGCRKKHAHIPKLKYFSLCGVGPTHISKELKLLQTYKVITWERENMNFALNKDYDVWQVAAVKDWNPVDFNELLHLNLTEKNLPKREVTKTGSYQKGNKKLTKKVSIKLPKREVRHVPMPWRSKVDRMSKDSIKDSIKDNCCCLGENNQFNDLQKYRKEVETKYIQRRGVGLELTISDESMIEEFFTEKVPLQIVLDGIDKAFNNYKPRNSRDKINSLKYCSQIVFSLQAQQKDAPVNESDFIEEIAASTEEQQSDEEVLRLLEELKAKRGGSE</sequence>
<proteinExistence type="predicted"/>
<reference evidence="2 3" key="1">
    <citation type="submission" date="2017-01" db="EMBL/GenBank/DDBJ databases">
        <title>Genome analysis of Paenibacillus selenitrireducens ES3-24.</title>
        <authorList>
            <person name="Xu D."/>
            <person name="Yao R."/>
            <person name="Zheng S."/>
        </authorList>
    </citation>
    <scope>NUCLEOTIDE SEQUENCE [LARGE SCALE GENOMIC DNA]</scope>
    <source>
        <strain evidence="2 3">ES3-24</strain>
    </source>
</reference>
<protein>
    <recommendedName>
        <fullName evidence="1">Bacteriophage lambda Replication protein O N-terminal domain-containing protein</fullName>
    </recommendedName>
</protein>
<keyword evidence="3" id="KW-1185">Reference proteome</keyword>
<dbReference type="AlphaFoldDB" id="A0A1T2XCZ9"/>
<dbReference type="Proteomes" id="UP000190188">
    <property type="component" value="Unassembled WGS sequence"/>
</dbReference>